<evidence type="ECO:0000259" key="13">
    <source>
        <dbReference type="PROSITE" id="PS50261"/>
    </source>
</evidence>
<keyword evidence="8" id="KW-0675">Receptor</keyword>
<comment type="subcellular location">
    <subcellularLocation>
        <location evidence="1">Cell membrane</location>
        <topology evidence="1">Multi-pass membrane protein</topology>
    </subcellularLocation>
</comment>
<dbReference type="InterPro" id="IPR036445">
    <property type="entry name" value="GPCR_2_extracell_dom_sf"/>
</dbReference>
<keyword evidence="4 11" id="KW-0812">Transmembrane</keyword>
<dbReference type="InterPro" id="IPR000832">
    <property type="entry name" value="GPCR_2_secretin-like"/>
</dbReference>
<accession>A0ABP0FVV1</accession>
<evidence type="ECO:0000256" key="10">
    <source>
        <dbReference type="ARBA" id="ARBA00023224"/>
    </source>
</evidence>
<evidence type="ECO:0000256" key="4">
    <source>
        <dbReference type="ARBA" id="ARBA00022692"/>
    </source>
</evidence>
<dbReference type="EMBL" id="CAWYQH010000097">
    <property type="protein sequence ID" value="CAK8683458.1"/>
    <property type="molecule type" value="Genomic_DNA"/>
</dbReference>
<dbReference type="Pfam" id="PF00002">
    <property type="entry name" value="7tm_2"/>
    <property type="match status" value="1"/>
</dbReference>
<dbReference type="InterPro" id="IPR001879">
    <property type="entry name" value="GPCR_2_extracellular_dom"/>
</dbReference>
<feature type="transmembrane region" description="Helical" evidence="11">
    <location>
        <begin position="238"/>
        <end position="263"/>
    </location>
</feature>
<evidence type="ECO:0000313" key="14">
    <source>
        <dbReference type="EMBL" id="CAK8683458.1"/>
    </source>
</evidence>
<sequence length="382" mass="43443">MSNISASAYPEKFLNLLEKEDSCKGALPWPFIDNYALESQDKYNSYEQEYNYTEYTEDLYDENNTDYNYDSLAICSLKEGSCAFLLYSNKECKKRLNKTKLDFQKNDTFCPGRFDGFMCWPHGRAHSLVEAPCPPGIQYGEVLTDQLKTFRGPPGVRGPPVENHWSNAFVYASLCGEHCDTSKRLAICPLPVNSNYITTMGILYYAMTANYFWLLIEGGYLQWYINLAKTKDEKVEKLLAFVLFGWGGPILSVGVWLVLVIAVQNHCWKIDSQQEQFSLAVNIPIILSILINFILFINIMRIVFSKLRAEAMQKKDKIVRLALSTLALVTLLGTQHTVFFFLWVALASLGNDTKDVRSLELVCISFQGAFVAILFSLLLSKQ</sequence>
<keyword evidence="6" id="KW-0297">G-protein coupled receptor</keyword>
<keyword evidence="5 11" id="KW-1133">Transmembrane helix</keyword>
<dbReference type="SUPFAM" id="SSF111418">
    <property type="entry name" value="Hormone receptor domain"/>
    <property type="match status" value="1"/>
</dbReference>
<evidence type="ECO:0000259" key="12">
    <source>
        <dbReference type="PROSITE" id="PS50227"/>
    </source>
</evidence>
<dbReference type="Gene3D" id="1.20.1070.10">
    <property type="entry name" value="Rhodopsin 7-helix transmembrane proteins"/>
    <property type="match status" value="1"/>
</dbReference>
<evidence type="ECO:0000256" key="8">
    <source>
        <dbReference type="ARBA" id="ARBA00023170"/>
    </source>
</evidence>
<dbReference type="PROSITE" id="PS50227">
    <property type="entry name" value="G_PROTEIN_RECEP_F2_3"/>
    <property type="match status" value="1"/>
</dbReference>
<feature type="domain" description="G-protein coupled receptors family 2 profile 1" evidence="12">
    <location>
        <begin position="91"/>
        <end position="134"/>
    </location>
</feature>
<reference evidence="14 15" key="1">
    <citation type="submission" date="2024-02" db="EMBL/GenBank/DDBJ databases">
        <authorList>
            <person name="Daric V."/>
            <person name="Darras S."/>
        </authorList>
    </citation>
    <scope>NUCLEOTIDE SEQUENCE [LARGE SCALE GENOMIC DNA]</scope>
</reference>
<feature type="transmembrane region" description="Helical" evidence="11">
    <location>
        <begin position="202"/>
        <end position="226"/>
    </location>
</feature>
<evidence type="ECO:0000256" key="5">
    <source>
        <dbReference type="ARBA" id="ARBA00022989"/>
    </source>
</evidence>
<keyword evidence="9" id="KW-0325">Glycoprotein</keyword>
<keyword evidence="7 11" id="KW-0472">Membrane</keyword>
<evidence type="ECO:0000256" key="6">
    <source>
        <dbReference type="ARBA" id="ARBA00023040"/>
    </source>
</evidence>
<keyword evidence="10" id="KW-0807">Transducer</keyword>
<keyword evidence="15" id="KW-1185">Reference proteome</keyword>
<dbReference type="InterPro" id="IPR017981">
    <property type="entry name" value="GPCR_2-like_7TM"/>
</dbReference>
<dbReference type="PANTHER" id="PTHR45620">
    <property type="entry name" value="PDF RECEPTOR-LIKE PROTEIN-RELATED"/>
    <property type="match status" value="1"/>
</dbReference>
<evidence type="ECO:0000256" key="3">
    <source>
        <dbReference type="ARBA" id="ARBA00022475"/>
    </source>
</evidence>
<evidence type="ECO:0000256" key="11">
    <source>
        <dbReference type="SAM" id="Phobius"/>
    </source>
</evidence>
<dbReference type="PROSITE" id="PS00649">
    <property type="entry name" value="G_PROTEIN_RECEP_F2_1"/>
    <property type="match status" value="1"/>
</dbReference>
<dbReference type="Proteomes" id="UP001642483">
    <property type="component" value="Unassembled WGS sequence"/>
</dbReference>
<comment type="caution">
    <text evidence="14">The sequence shown here is derived from an EMBL/GenBank/DDBJ whole genome shotgun (WGS) entry which is preliminary data.</text>
</comment>
<evidence type="ECO:0000313" key="15">
    <source>
        <dbReference type="Proteomes" id="UP001642483"/>
    </source>
</evidence>
<evidence type="ECO:0000256" key="9">
    <source>
        <dbReference type="ARBA" id="ARBA00023180"/>
    </source>
</evidence>
<keyword evidence="3" id="KW-1003">Cell membrane</keyword>
<evidence type="ECO:0000256" key="7">
    <source>
        <dbReference type="ARBA" id="ARBA00023136"/>
    </source>
</evidence>
<dbReference type="InterPro" id="IPR017983">
    <property type="entry name" value="GPCR_2_secretin-like_CS"/>
</dbReference>
<dbReference type="Pfam" id="PF02793">
    <property type="entry name" value="HRM"/>
    <property type="match status" value="1"/>
</dbReference>
<evidence type="ECO:0000256" key="1">
    <source>
        <dbReference type="ARBA" id="ARBA00004651"/>
    </source>
</evidence>
<dbReference type="InterPro" id="IPR050332">
    <property type="entry name" value="GPCR_2"/>
</dbReference>
<dbReference type="PRINTS" id="PR00249">
    <property type="entry name" value="GPCRSECRETIN"/>
</dbReference>
<dbReference type="PANTHER" id="PTHR45620:SF36">
    <property type="match status" value="1"/>
</dbReference>
<feature type="transmembrane region" description="Helical" evidence="11">
    <location>
        <begin position="325"/>
        <end position="346"/>
    </location>
</feature>
<gene>
    <name evidence="14" type="ORF">CVLEPA_LOCUS14531</name>
</gene>
<name>A0ABP0FVV1_CLALP</name>
<feature type="domain" description="G-protein coupled receptors family 2 profile 2" evidence="13">
    <location>
        <begin position="188"/>
        <end position="379"/>
    </location>
</feature>
<feature type="transmembrane region" description="Helical" evidence="11">
    <location>
        <begin position="283"/>
        <end position="304"/>
    </location>
</feature>
<protein>
    <submittedName>
        <fullName evidence="14">Uncharacterized protein</fullName>
    </submittedName>
</protein>
<dbReference type="Gene3D" id="4.10.1240.10">
    <property type="entry name" value="GPCR, family 2, extracellular hormone receptor domain"/>
    <property type="match status" value="1"/>
</dbReference>
<proteinExistence type="inferred from homology"/>
<dbReference type="PROSITE" id="PS50261">
    <property type="entry name" value="G_PROTEIN_RECEP_F2_4"/>
    <property type="match status" value="1"/>
</dbReference>
<feature type="transmembrane region" description="Helical" evidence="11">
    <location>
        <begin position="358"/>
        <end position="379"/>
    </location>
</feature>
<organism evidence="14 15">
    <name type="scientific">Clavelina lepadiformis</name>
    <name type="common">Light-bulb sea squirt</name>
    <name type="synonym">Ascidia lepadiformis</name>
    <dbReference type="NCBI Taxonomy" id="159417"/>
    <lineage>
        <taxon>Eukaryota</taxon>
        <taxon>Metazoa</taxon>
        <taxon>Chordata</taxon>
        <taxon>Tunicata</taxon>
        <taxon>Ascidiacea</taxon>
        <taxon>Aplousobranchia</taxon>
        <taxon>Clavelinidae</taxon>
        <taxon>Clavelina</taxon>
    </lineage>
</organism>
<comment type="similarity">
    <text evidence="2">Belongs to the G-protein coupled receptor 2 family.</text>
</comment>
<evidence type="ECO:0000256" key="2">
    <source>
        <dbReference type="ARBA" id="ARBA00005314"/>
    </source>
</evidence>